<keyword evidence="1" id="KW-0614">Plasmid</keyword>
<evidence type="ECO:0000313" key="1">
    <source>
        <dbReference type="EMBL" id="ALR07892.2"/>
    </source>
</evidence>
<evidence type="ECO:0000313" key="2">
    <source>
        <dbReference type="Proteomes" id="UP000196980"/>
    </source>
</evidence>
<evidence type="ECO:0008006" key="3">
    <source>
        <dbReference type="Google" id="ProtNLM"/>
    </source>
</evidence>
<protein>
    <recommendedName>
        <fullName evidence="3">DNA-binding protein</fullName>
    </recommendedName>
</protein>
<accession>A0ABC8AHA0</accession>
<name>A0ABC8AHA0_XYLFS</name>
<geneLocation type="plasmid" evidence="2">
    <name>pxf64-hb</name>
</geneLocation>
<reference evidence="2" key="1">
    <citation type="submission" date="2014-11" db="EMBL/GenBank/DDBJ databases">
        <title>Xylella fastidiosa Hib4 Genome Sequencing.</title>
        <authorList>
            <person name="Pierry P.M."/>
            <person name="da Silva A.M."/>
        </authorList>
    </citation>
    <scope>NUCLEOTIDE SEQUENCE [LARGE SCALE GENOMIC DNA]</scope>
    <source>
        <strain evidence="2">Hib4</strain>
        <plasmid evidence="2">pxf64-hb</plasmid>
    </source>
</reference>
<dbReference type="EMBL" id="CP009886">
    <property type="protein sequence ID" value="ALR07892.2"/>
    <property type="molecule type" value="Genomic_DNA"/>
</dbReference>
<gene>
    <name evidence="1" type="ORF">XFHB_13015</name>
</gene>
<sequence length="178" mass="20211">MSTNIKNEQFQPICGSDLEHWRRENGLMKVAAADAFGLQKAKWDELTNAENSAQQIEDPVVAMLLHLYRQYPESIQVKLPPDIKEFYNYLGLQDTPQDRDKFATLIGRSSSSVYRILLHNGRPGRPVMRWIQAVRRLKLTPNKTIETMANIVNSLGNSQQVKNVLIQGCTEQGDIGDD</sequence>
<dbReference type="AlphaFoldDB" id="A0ABC8AHA0"/>
<dbReference type="KEGG" id="xfh:XFHB_13015"/>
<organism evidence="1 2">
    <name type="scientific">Xylella fastidiosa</name>
    <dbReference type="NCBI Taxonomy" id="2371"/>
    <lineage>
        <taxon>Bacteria</taxon>
        <taxon>Pseudomonadati</taxon>
        <taxon>Pseudomonadota</taxon>
        <taxon>Gammaproteobacteria</taxon>
        <taxon>Lysobacterales</taxon>
        <taxon>Lysobacteraceae</taxon>
        <taxon>Xylella</taxon>
    </lineage>
</organism>
<proteinExistence type="predicted"/>
<dbReference type="Proteomes" id="UP000196980">
    <property type="component" value="Plasmid pXF64-HB"/>
</dbReference>